<keyword evidence="1" id="KW-0812">Transmembrane</keyword>
<feature type="transmembrane region" description="Helical" evidence="1">
    <location>
        <begin position="158"/>
        <end position="177"/>
    </location>
</feature>
<reference evidence="3 4" key="1">
    <citation type="submission" date="2023-07" db="EMBL/GenBank/DDBJ databases">
        <title>Genomic Encyclopedia of Type Strains, Phase IV (KMG-IV): sequencing the most valuable type-strain genomes for metagenomic binning, comparative biology and taxonomic classification.</title>
        <authorList>
            <person name="Goeker M."/>
        </authorList>
    </citation>
    <scope>NUCLEOTIDE SEQUENCE [LARGE SCALE GENOMIC DNA]</scope>
    <source>
        <strain evidence="3 4">DSM 18695</strain>
    </source>
</reference>
<feature type="transmembrane region" description="Helical" evidence="1">
    <location>
        <begin position="21"/>
        <end position="40"/>
    </location>
</feature>
<feature type="transmembrane region" description="Helical" evidence="1">
    <location>
        <begin position="268"/>
        <end position="285"/>
    </location>
</feature>
<keyword evidence="1" id="KW-0472">Membrane</keyword>
<dbReference type="InterPro" id="IPR002656">
    <property type="entry name" value="Acyl_transf_3_dom"/>
</dbReference>
<feature type="domain" description="Acyltransferase 3" evidence="2">
    <location>
        <begin position="23"/>
        <end position="350"/>
    </location>
</feature>
<gene>
    <name evidence="3" type="ORF">QO010_003871</name>
</gene>
<evidence type="ECO:0000259" key="2">
    <source>
        <dbReference type="Pfam" id="PF01757"/>
    </source>
</evidence>
<name>A0ABU0IY21_9CAUL</name>
<keyword evidence="1" id="KW-1133">Transmembrane helix</keyword>
<dbReference type="RefSeq" id="WP_307351903.1">
    <property type="nucleotide sequence ID" value="NZ_JAUSVS010000009.1"/>
</dbReference>
<protein>
    <submittedName>
        <fullName evidence="3">Peptidoglycan/LPS O-acetylase OafA/YrhL</fullName>
    </submittedName>
</protein>
<dbReference type="PANTHER" id="PTHR23028:SF53">
    <property type="entry name" value="ACYL_TRANSF_3 DOMAIN-CONTAINING PROTEIN"/>
    <property type="match status" value="1"/>
</dbReference>
<feature type="transmembrane region" description="Helical" evidence="1">
    <location>
        <begin position="244"/>
        <end position="262"/>
    </location>
</feature>
<feature type="transmembrane region" description="Helical" evidence="1">
    <location>
        <begin position="184"/>
        <end position="206"/>
    </location>
</feature>
<dbReference type="EMBL" id="JAUSVS010000009">
    <property type="protein sequence ID" value="MDQ0466078.1"/>
    <property type="molecule type" value="Genomic_DNA"/>
</dbReference>
<feature type="transmembrane region" description="Helical" evidence="1">
    <location>
        <begin position="60"/>
        <end position="83"/>
    </location>
</feature>
<feature type="transmembrane region" description="Helical" evidence="1">
    <location>
        <begin position="329"/>
        <end position="349"/>
    </location>
</feature>
<feature type="transmembrane region" description="Helical" evidence="1">
    <location>
        <begin position="212"/>
        <end position="232"/>
    </location>
</feature>
<accession>A0ABU0IY21</accession>
<dbReference type="PANTHER" id="PTHR23028">
    <property type="entry name" value="ACETYLTRANSFERASE"/>
    <property type="match status" value="1"/>
</dbReference>
<dbReference type="Pfam" id="PF01757">
    <property type="entry name" value="Acyl_transf_3"/>
    <property type="match status" value="1"/>
</dbReference>
<comment type="caution">
    <text evidence="3">The sequence shown here is derived from an EMBL/GenBank/DDBJ whole genome shotgun (WGS) entry which is preliminary data.</text>
</comment>
<evidence type="ECO:0000313" key="3">
    <source>
        <dbReference type="EMBL" id="MDQ0466078.1"/>
    </source>
</evidence>
<feature type="transmembrane region" description="Helical" evidence="1">
    <location>
        <begin position="104"/>
        <end position="123"/>
    </location>
</feature>
<keyword evidence="4" id="KW-1185">Reference proteome</keyword>
<proteinExistence type="predicted"/>
<feature type="transmembrane region" description="Helical" evidence="1">
    <location>
        <begin position="297"/>
        <end position="317"/>
    </location>
</feature>
<dbReference type="Proteomes" id="UP001228905">
    <property type="component" value="Unassembled WGS sequence"/>
</dbReference>
<evidence type="ECO:0000313" key="4">
    <source>
        <dbReference type="Proteomes" id="UP001228905"/>
    </source>
</evidence>
<sequence>MAQPHQFGTTRPMDRPNPGRGGGLDALRFLASLLIVLYHYGTQAPVPLDQLHPVFSRGFLATDFFLILSGYVLGQAYGAQVLSGRVGTVRFVVKRVTRLWPGQAIMLLALAVVVGLSALAGFAPAHPEHFTLRAFWMQLFLVQSLGVPGGAGWNTPSWSLSALLVCYAIFPLAWRWVSRVRDTVLPTALALISVLSGDLICQMVLGHAISDLPLHLGMLRAMPLFLLGVCIARTVQQGAPSLRIAKDTAWASAAILVVLQLIGRLDMASIVAIAALVLAWGRLPVRKPSATIEAAAKLSFALFITHTLSGLVWFGLATVVERSLPASPAIGWTLWALAFPFAMVVAGLFHRYVDSPLQALIAPLLATRRIRTVSA</sequence>
<organism evidence="3 4">
    <name type="scientific">Caulobacter ginsengisoli</name>
    <dbReference type="NCBI Taxonomy" id="400775"/>
    <lineage>
        <taxon>Bacteria</taxon>
        <taxon>Pseudomonadati</taxon>
        <taxon>Pseudomonadota</taxon>
        <taxon>Alphaproteobacteria</taxon>
        <taxon>Caulobacterales</taxon>
        <taxon>Caulobacteraceae</taxon>
        <taxon>Caulobacter</taxon>
    </lineage>
</organism>
<evidence type="ECO:0000256" key="1">
    <source>
        <dbReference type="SAM" id="Phobius"/>
    </source>
</evidence>
<dbReference type="InterPro" id="IPR050879">
    <property type="entry name" value="Acyltransferase_3"/>
</dbReference>